<protein>
    <submittedName>
        <fullName evidence="3">Uncharacterized protein</fullName>
    </submittedName>
</protein>
<reference evidence="3 4" key="1">
    <citation type="journal article" date="2019" name="Commun. Biol.">
        <title>The bagworm genome reveals a unique fibroin gene that provides high tensile strength.</title>
        <authorList>
            <person name="Kono N."/>
            <person name="Nakamura H."/>
            <person name="Ohtoshi R."/>
            <person name="Tomita M."/>
            <person name="Numata K."/>
            <person name="Arakawa K."/>
        </authorList>
    </citation>
    <scope>NUCLEOTIDE SEQUENCE [LARGE SCALE GENOMIC DNA]</scope>
</reference>
<evidence type="ECO:0000256" key="1">
    <source>
        <dbReference type="SAM" id="Coils"/>
    </source>
</evidence>
<dbReference type="EMBL" id="BGZK01001172">
    <property type="protein sequence ID" value="GBP73391.1"/>
    <property type="molecule type" value="Genomic_DNA"/>
</dbReference>
<evidence type="ECO:0000313" key="4">
    <source>
        <dbReference type="Proteomes" id="UP000299102"/>
    </source>
</evidence>
<feature type="region of interest" description="Disordered" evidence="2">
    <location>
        <begin position="99"/>
        <end position="125"/>
    </location>
</feature>
<keyword evidence="4" id="KW-1185">Reference proteome</keyword>
<organism evidence="3 4">
    <name type="scientific">Eumeta variegata</name>
    <name type="common">Bagworm moth</name>
    <name type="synonym">Eumeta japonica</name>
    <dbReference type="NCBI Taxonomy" id="151549"/>
    <lineage>
        <taxon>Eukaryota</taxon>
        <taxon>Metazoa</taxon>
        <taxon>Ecdysozoa</taxon>
        <taxon>Arthropoda</taxon>
        <taxon>Hexapoda</taxon>
        <taxon>Insecta</taxon>
        <taxon>Pterygota</taxon>
        <taxon>Neoptera</taxon>
        <taxon>Endopterygota</taxon>
        <taxon>Lepidoptera</taxon>
        <taxon>Glossata</taxon>
        <taxon>Ditrysia</taxon>
        <taxon>Tineoidea</taxon>
        <taxon>Psychidae</taxon>
        <taxon>Oiketicinae</taxon>
        <taxon>Eumeta</taxon>
    </lineage>
</organism>
<name>A0A4C1YAP9_EUMVA</name>
<dbReference type="OrthoDB" id="7474798at2759"/>
<evidence type="ECO:0000313" key="3">
    <source>
        <dbReference type="EMBL" id="GBP73391.1"/>
    </source>
</evidence>
<dbReference type="AlphaFoldDB" id="A0A4C1YAP9"/>
<proteinExistence type="predicted"/>
<feature type="compositionally biased region" description="Basic and acidic residues" evidence="2">
    <location>
        <begin position="102"/>
        <end position="118"/>
    </location>
</feature>
<comment type="caution">
    <text evidence="3">The sequence shown here is derived from an EMBL/GenBank/DDBJ whole genome shotgun (WGS) entry which is preliminary data.</text>
</comment>
<keyword evidence="1" id="KW-0175">Coiled coil</keyword>
<accession>A0A4C1YAP9</accession>
<sequence>MNTKLKGELAELDTGLSDQRDRLERLVNETDDCRNQYERPLLHVQALREELQDSRMRTHNLQQPLDLSKVNETIKLCDSIGRLDCTACTREIKQMTSTVHDGTPRVDHCDSPRSERVSSQHAAPTDDQDIIMYRDKFGRSIGLNFNWQKGKD</sequence>
<evidence type="ECO:0000256" key="2">
    <source>
        <dbReference type="SAM" id="MobiDB-lite"/>
    </source>
</evidence>
<dbReference type="Proteomes" id="UP000299102">
    <property type="component" value="Unassembled WGS sequence"/>
</dbReference>
<feature type="coiled-coil region" evidence="1">
    <location>
        <begin position="9"/>
        <end position="36"/>
    </location>
</feature>
<gene>
    <name evidence="3" type="ORF">EVAR_21347_1</name>
</gene>